<keyword evidence="3" id="KW-1185">Reference proteome</keyword>
<evidence type="ECO:0000313" key="3">
    <source>
        <dbReference type="Proteomes" id="UP000008022"/>
    </source>
</evidence>
<dbReference type="EnsemblPlants" id="ORUFI08G07020.1">
    <property type="protein sequence ID" value="ORUFI08G07020.1"/>
    <property type="gene ID" value="ORUFI08G07020"/>
</dbReference>
<feature type="region of interest" description="Disordered" evidence="1">
    <location>
        <begin position="75"/>
        <end position="95"/>
    </location>
</feature>
<organism evidence="2 3">
    <name type="scientific">Oryza rufipogon</name>
    <name type="common">Brownbeard rice</name>
    <name type="synonym">Asian wild rice</name>
    <dbReference type="NCBI Taxonomy" id="4529"/>
    <lineage>
        <taxon>Eukaryota</taxon>
        <taxon>Viridiplantae</taxon>
        <taxon>Streptophyta</taxon>
        <taxon>Embryophyta</taxon>
        <taxon>Tracheophyta</taxon>
        <taxon>Spermatophyta</taxon>
        <taxon>Magnoliopsida</taxon>
        <taxon>Liliopsida</taxon>
        <taxon>Poales</taxon>
        <taxon>Poaceae</taxon>
        <taxon>BOP clade</taxon>
        <taxon>Oryzoideae</taxon>
        <taxon>Oryzeae</taxon>
        <taxon>Oryzinae</taxon>
        <taxon>Oryza</taxon>
    </lineage>
</organism>
<sequence>MGGSIHHAGPLISQWLRSRCLGTESAPWNEAGTTASGDTAGVEAEWHLAANHTSCGRNVRGSGTARLWAWRRRTTTGRRRGGGASGRRSTPHMRESGVNLARVTAGAAVMGNYGQEARRRWIRPPLCPHAHGTTSAVAISDFDGYGGAAAAASTTRHRQCSEQAPKKI</sequence>
<accession>A0A0E0QFP7</accession>
<dbReference type="HOGENOM" id="CLU_1589144_0_0_1"/>
<protein>
    <submittedName>
        <fullName evidence="2">Uncharacterized protein</fullName>
    </submittedName>
</protein>
<evidence type="ECO:0000256" key="1">
    <source>
        <dbReference type="SAM" id="MobiDB-lite"/>
    </source>
</evidence>
<proteinExistence type="predicted"/>
<name>A0A0E0QFP7_ORYRU</name>
<dbReference type="Gramene" id="ORUFI08G07020.1">
    <property type="protein sequence ID" value="ORUFI08G07020.1"/>
    <property type="gene ID" value="ORUFI08G07020"/>
</dbReference>
<dbReference type="Proteomes" id="UP000008022">
    <property type="component" value="Unassembled WGS sequence"/>
</dbReference>
<evidence type="ECO:0000313" key="2">
    <source>
        <dbReference type="EnsemblPlants" id="ORUFI08G07020.1"/>
    </source>
</evidence>
<reference evidence="3" key="1">
    <citation type="submission" date="2013-06" db="EMBL/GenBank/DDBJ databases">
        <authorList>
            <person name="Zhao Q."/>
        </authorList>
    </citation>
    <scope>NUCLEOTIDE SEQUENCE</scope>
    <source>
        <strain evidence="3">cv. W1943</strain>
    </source>
</reference>
<reference evidence="2" key="2">
    <citation type="submission" date="2015-06" db="UniProtKB">
        <authorList>
            <consortium name="EnsemblPlants"/>
        </authorList>
    </citation>
    <scope>IDENTIFICATION</scope>
</reference>
<dbReference type="AlphaFoldDB" id="A0A0E0QFP7"/>